<dbReference type="InterPro" id="IPR050598">
    <property type="entry name" value="AminoAcid_Transporter"/>
</dbReference>
<sequence length="431" mass="46967">MSDQFKRAISLYSLTMIAIGSSIGSGIFKTPSEIATYLPSEGLMLSVWVMGAIIAVCGALTFASISSKFSKVGGFYVFIKEAFGELPAFLYGWSMLVVINTGSLAALSLVFTSYLGVFIEISENVQVIIAVFTIVALTIMNIVGVKLGSIFASIFTSTKLLGIFIVVVIGILFGVNEEIHLNNFNLPENTNNLSLISAFGLALIGVSFSYGGYQHATFVAGEVKDAARIVPKAMILGIFVVCLAYLTINIAYLRLLPISNIATSNSVASDAISVVWSIGGKFISFLIILSVLGTIGIYILTAPRIYFAMADDKLFFKKFAEIHPTYKTPFWAIIFQSLWTIFLLIFWKTFSNLITYVVFVDTAFFFLAALTYFWLLKEKTLAGSIGAIVFMGMCAFIVGNTLLEKPQQAGAGLLFLGVGCVFYLFFKKKSN</sequence>
<evidence type="ECO:0000313" key="6">
    <source>
        <dbReference type="EMBL" id="RYU97204.1"/>
    </source>
</evidence>
<evidence type="ECO:0000256" key="2">
    <source>
        <dbReference type="ARBA" id="ARBA00022692"/>
    </source>
</evidence>
<dbReference type="PANTHER" id="PTHR11785:SF512">
    <property type="entry name" value="SOBREMESA, ISOFORM B"/>
    <property type="match status" value="1"/>
</dbReference>
<feature type="transmembrane region" description="Helical" evidence="5">
    <location>
        <begin position="88"/>
        <end position="119"/>
    </location>
</feature>
<feature type="transmembrane region" description="Helical" evidence="5">
    <location>
        <begin position="282"/>
        <end position="307"/>
    </location>
</feature>
<evidence type="ECO:0000313" key="7">
    <source>
        <dbReference type="Proteomes" id="UP000293162"/>
    </source>
</evidence>
<evidence type="ECO:0000256" key="4">
    <source>
        <dbReference type="ARBA" id="ARBA00023136"/>
    </source>
</evidence>
<dbReference type="RefSeq" id="WP_130019399.1">
    <property type="nucleotide sequence ID" value="NZ_SEWF01000003.1"/>
</dbReference>
<feature type="transmembrane region" description="Helical" evidence="5">
    <location>
        <begin position="233"/>
        <end position="253"/>
    </location>
</feature>
<keyword evidence="4 5" id="KW-0472">Membrane</keyword>
<dbReference type="PANTHER" id="PTHR11785">
    <property type="entry name" value="AMINO ACID TRANSPORTER"/>
    <property type="match status" value="1"/>
</dbReference>
<dbReference type="Pfam" id="PF13520">
    <property type="entry name" value="AA_permease_2"/>
    <property type="match status" value="1"/>
</dbReference>
<accession>A0A4Q5M4C1</accession>
<evidence type="ECO:0000256" key="5">
    <source>
        <dbReference type="SAM" id="Phobius"/>
    </source>
</evidence>
<keyword evidence="2 5" id="KW-0812">Transmembrane</keyword>
<organism evidence="6 7">
    <name type="scientific">Emticicia agri</name>
    <dbReference type="NCBI Taxonomy" id="2492393"/>
    <lineage>
        <taxon>Bacteria</taxon>
        <taxon>Pseudomonadati</taxon>
        <taxon>Bacteroidota</taxon>
        <taxon>Cytophagia</taxon>
        <taxon>Cytophagales</taxon>
        <taxon>Leadbetterellaceae</taxon>
        <taxon>Emticicia</taxon>
    </lineage>
</organism>
<gene>
    <name evidence="6" type="ORF">EWM59_02625</name>
</gene>
<dbReference type="Gene3D" id="1.20.1740.10">
    <property type="entry name" value="Amino acid/polyamine transporter I"/>
    <property type="match status" value="1"/>
</dbReference>
<feature type="transmembrane region" description="Helical" evidence="5">
    <location>
        <begin position="193"/>
        <end position="213"/>
    </location>
</feature>
<keyword evidence="3 5" id="KW-1133">Transmembrane helix</keyword>
<dbReference type="EMBL" id="SEWF01000003">
    <property type="protein sequence ID" value="RYU97204.1"/>
    <property type="molecule type" value="Genomic_DNA"/>
</dbReference>
<dbReference type="PIRSF" id="PIRSF006060">
    <property type="entry name" value="AA_transporter"/>
    <property type="match status" value="1"/>
</dbReference>
<feature type="transmembrane region" description="Helical" evidence="5">
    <location>
        <begin position="353"/>
        <end position="375"/>
    </location>
</feature>
<dbReference type="Proteomes" id="UP000293162">
    <property type="component" value="Unassembled WGS sequence"/>
</dbReference>
<feature type="transmembrane region" description="Helical" evidence="5">
    <location>
        <begin position="125"/>
        <end position="143"/>
    </location>
</feature>
<feature type="transmembrane region" description="Helical" evidence="5">
    <location>
        <begin position="382"/>
        <end position="403"/>
    </location>
</feature>
<dbReference type="InterPro" id="IPR002293">
    <property type="entry name" value="AA/rel_permease1"/>
</dbReference>
<name>A0A4Q5M4C1_9BACT</name>
<reference evidence="6 7" key="1">
    <citation type="submission" date="2019-02" db="EMBL/GenBank/DDBJ databases">
        <title>Bacterial novel species Emticicia sp. 17J42-9 isolated from soil.</title>
        <authorList>
            <person name="Jung H.-Y."/>
        </authorList>
    </citation>
    <scope>NUCLEOTIDE SEQUENCE [LARGE SCALE GENOMIC DNA]</scope>
    <source>
        <strain evidence="6 7">17J42-9</strain>
    </source>
</reference>
<evidence type="ECO:0000256" key="1">
    <source>
        <dbReference type="ARBA" id="ARBA00004141"/>
    </source>
</evidence>
<feature type="transmembrane region" description="Helical" evidence="5">
    <location>
        <begin position="9"/>
        <end position="28"/>
    </location>
</feature>
<feature type="transmembrane region" description="Helical" evidence="5">
    <location>
        <begin position="150"/>
        <end position="173"/>
    </location>
</feature>
<comment type="subcellular location">
    <subcellularLocation>
        <location evidence="1">Membrane</location>
        <topology evidence="1">Multi-pass membrane protein</topology>
    </subcellularLocation>
</comment>
<dbReference type="AlphaFoldDB" id="A0A4Q5M4C1"/>
<feature type="transmembrane region" description="Helical" evidence="5">
    <location>
        <begin position="328"/>
        <end position="347"/>
    </location>
</feature>
<proteinExistence type="predicted"/>
<dbReference type="GO" id="GO:0015179">
    <property type="term" value="F:L-amino acid transmembrane transporter activity"/>
    <property type="evidence" value="ECO:0007669"/>
    <property type="project" value="TreeGrafter"/>
</dbReference>
<evidence type="ECO:0000256" key="3">
    <source>
        <dbReference type="ARBA" id="ARBA00022989"/>
    </source>
</evidence>
<feature type="transmembrane region" description="Helical" evidence="5">
    <location>
        <begin position="409"/>
        <end position="426"/>
    </location>
</feature>
<comment type="caution">
    <text evidence="6">The sequence shown here is derived from an EMBL/GenBank/DDBJ whole genome shotgun (WGS) entry which is preliminary data.</text>
</comment>
<keyword evidence="7" id="KW-1185">Reference proteome</keyword>
<dbReference type="GO" id="GO:0016020">
    <property type="term" value="C:membrane"/>
    <property type="evidence" value="ECO:0007669"/>
    <property type="project" value="UniProtKB-SubCell"/>
</dbReference>
<dbReference type="OrthoDB" id="9810109at2"/>
<feature type="transmembrane region" description="Helical" evidence="5">
    <location>
        <begin position="48"/>
        <end position="67"/>
    </location>
</feature>
<protein>
    <submittedName>
        <fullName evidence="6">Amino acid permease</fullName>
    </submittedName>
</protein>